<dbReference type="AlphaFoldDB" id="A0A0E9QXT2"/>
<proteinExistence type="predicted"/>
<organism evidence="1">
    <name type="scientific">Anguilla anguilla</name>
    <name type="common">European freshwater eel</name>
    <name type="synonym">Muraena anguilla</name>
    <dbReference type="NCBI Taxonomy" id="7936"/>
    <lineage>
        <taxon>Eukaryota</taxon>
        <taxon>Metazoa</taxon>
        <taxon>Chordata</taxon>
        <taxon>Craniata</taxon>
        <taxon>Vertebrata</taxon>
        <taxon>Euteleostomi</taxon>
        <taxon>Actinopterygii</taxon>
        <taxon>Neopterygii</taxon>
        <taxon>Teleostei</taxon>
        <taxon>Anguilliformes</taxon>
        <taxon>Anguillidae</taxon>
        <taxon>Anguilla</taxon>
    </lineage>
</organism>
<evidence type="ECO:0000313" key="1">
    <source>
        <dbReference type="EMBL" id="JAH21684.1"/>
    </source>
</evidence>
<reference evidence="1" key="1">
    <citation type="submission" date="2014-11" db="EMBL/GenBank/DDBJ databases">
        <authorList>
            <person name="Amaro Gonzalez C."/>
        </authorList>
    </citation>
    <scope>NUCLEOTIDE SEQUENCE</scope>
</reference>
<sequence>MCILEFVQWFPMVYVFPRLILMSIA</sequence>
<reference evidence="1" key="2">
    <citation type="journal article" date="2015" name="Fish Shellfish Immunol.">
        <title>Early steps in the European eel (Anguilla anguilla)-Vibrio vulnificus interaction in the gills: Role of the RtxA13 toxin.</title>
        <authorList>
            <person name="Callol A."/>
            <person name="Pajuelo D."/>
            <person name="Ebbesson L."/>
            <person name="Teles M."/>
            <person name="MacKenzie S."/>
            <person name="Amaro C."/>
        </authorList>
    </citation>
    <scope>NUCLEOTIDE SEQUENCE</scope>
</reference>
<name>A0A0E9QXT2_ANGAN</name>
<dbReference type="EMBL" id="GBXM01086893">
    <property type="protein sequence ID" value="JAH21684.1"/>
    <property type="molecule type" value="Transcribed_RNA"/>
</dbReference>
<protein>
    <submittedName>
        <fullName evidence="1">Uncharacterized protein</fullName>
    </submittedName>
</protein>
<accession>A0A0E9QXT2</accession>